<dbReference type="EMBL" id="KU952095">
    <property type="protein sequence ID" value="ANG65666.1"/>
    <property type="molecule type" value="Genomic_DNA"/>
</dbReference>
<dbReference type="AlphaFoldDB" id="A0A173DXM2"/>
<proteinExistence type="predicted"/>
<gene>
    <name evidence="2" type="primary">G1_25</name>
</gene>
<dbReference type="InterPro" id="IPR001279">
    <property type="entry name" value="Metallo-B-lactamas"/>
</dbReference>
<dbReference type="PANTHER" id="PTHR42663">
    <property type="entry name" value="HYDROLASE C777.06C-RELATED-RELATED"/>
    <property type="match status" value="1"/>
</dbReference>
<dbReference type="PANTHER" id="PTHR42663:SF6">
    <property type="entry name" value="HYDROLASE C777.06C-RELATED"/>
    <property type="match status" value="1"/>
</dbReference>
<protein>
    <recommendedName>
        <fullName evidence="1">Metallo-beta-lactamase domain-containing protein</fullName>
    </recommendedName>
</protein>
<dbReference type="InterPro" id="IPR036866">
    <property type="entry name" value="RibonucZ/Hydroxyglut_hydro"/>
</dbReference>
<sequence length="106" mass="12122">MHYKLPILGFRFGDCAYVTDANYIPEPEFEKLKGLKIFVLNTVKRGKHISHYALEEAIEICRRVGAEQSYLTHLSHMLPRHAELTKELSALPFSLQPAYDGLTVSF</sequence>
<evidence type="ECO:0000313" key="2">
    <source>
        <dbReference type="EMBL" id="ANG65666.1"/>
    </source>
</evidence>
<dbReference type="SUPFAM" id="SSF56281">
    <property type="entry name" value="Metallo-hydrolase/oxidoreductase"/>
    <property type="match status" value="1"/>
</dbReference>
<accession>A0A173DXM2</accession>
<organism evidence="2">
    <name type="scientific">uncultured bacterium G1</name>
    <dbReference type="NCBI Taxonomy" id="1821258"/>
    <lineage>
        <taxon>Bacteria</taxon>
        <taxon>environmental samples</taxon>
    </lineage>
</organism>
<evidence type="ECO:0000259" key="1">
    <source>
        <dbReference type="Pfam" id="PF12706"/>
    </source>
</evidence>
<feature type="domain" description="Metallo-beta-lactamase" evidence="1">
    <location>
        <begin position="7"/>
        <end position="73"/>
    </location>
</feature>
<dbReference type="Pfam" id="PF12706">
    <property type="entry name" value="Lactamase_B_2"/>
    <property type="match status" value="1"/>
</dbReference>
<dbReference type="Gene3D" id="3.60.15.10">
    <property type="entry name" value="Ribonuclease Z/Hydroxyacylglutathione hydrolase-like"/>
    <property type="match status" value="1"/>
</dbReference>
<name>A0A173DXM2_9BACT</name>
<reference evidence="2" key="1">
    <citation type="submission" date="2016-03" db="EMBL/GenBank/DDBJ databases">
        <title>Improved glycerol to ethanol conversion by E. coli using a metagenomic fragment isolated from an anaerobic reactor.</title>
        <authorList>
            <person name="Loaces I."/>
            <person name="Rodriguez C."/>
            <person name="Amarelle V."/>
            <person name="Fabiano E."/>
            <person name="Noya F."/>
        </authorList>
    </citation>
    <scope>NUCLEOTIDE SEQUENCE</scope>
</reference>